<gene>
    <name evidence="2" type="ORF">HBA54_19575</name>
</gene>
<dbReference type="EMBL" id="JAAQPH010000016">
    <property type="protein sequence ID" value="NIA70804.1"/>
    <property type="molecule type" value="Genomic_DNA"/>
</dbReference>
<keyword evidence="3" id="KW-1185">Reference proteome</keyword>
<keyword evidence="1" id="KW-0812">Transmembrane</keyword>
<evidence type="ECO:0000256" key="1">
    <source>
        <dbReference type="SAM" id="Phobius"/>
    </source>
</evidence>
<reference evidence="2" key="1">
    <citation type="submission" date="2020-03" db="EMBL/GenBank/DDBJ databases">
        <title>Genome of Pelagibius litoralis DSM 21314T.</title>
        <authorList>
            <person name="Wang G."/>
        </authorList>
    </citation>
    <scope>NUCLEOTIDE SEQUENCE</scope>
    <source>
        <strain evidence="2">DSM 21314</strain>
    </source>
</reference>
<feature type="transmembrane region" description="Helical" evidence="1">
    <location>
        <begin position="201"/>
        <end position="222"/>
    </location>
</feature>
<dbReference type="Proteomes" id="UP000761264">
    <property type="component" value="Unassembled WGS sequence"/>
</dbReference>
<keyword evidence="1" id="KW-0472">Membrane</keyword>
<evidence type="ECO:0000313" key="3">
    <source>
        <dbReference type="Proteomes" id="UP000761264"/>
    </source>
</evidence>
<evidence type="ECO:0000313" key="2">
    <source>
        <dbReference type="EMBL" id="NIA70804.1"/>
    </source>
</evidence>
<comment type="caution">
    <text evidence="2">The sequence shown here is derived from an EMBL/GenBank/DDBJ whole genome shotgun (WGS) entry which is preliminary data.</text>
</comment>
<accession>A0A967F0L3</accession>
<organism evidence="2 3">
    <name type="scientific">Pelagibius litoralis</name>
    <dbReference type="NCBI Taxonomy" id="374515"/>
    <lineage>
        <taxon>Bacteria</taxon>
        <taxon>Pseudomonadati</taxon>
        <taxon>Pseudomonadota</taxon>
        <taxon>Alphaproteobacteria</taxon>
        <taxon>Rhodospirillales</taxon>
        <taxon>Rhodovibrionaceae</taxon>
        <taxon>Pelagibius</taxon>
    </lineage>
</organism>
<protein>
    <recommendedName>
        <fullName evidence="4">Alpha/beta hydrolase</fullName>
    </recommendedName>
</protein>
<dbReference type="RefSeq" id="WP_167227786.1">
    <property type="nucleotide sequence ID" value="NZ_JAAQPH010000016.1"/>
</dbReference>
<proteinExistence type="predicted"/>
<dbReference type="SUPFAM" id="SSF53474">
    <property type="entry name" value="alpha/beta-Hydrolases"/>
    <property type="match status" value="1"/>
</dbReference>
<sequence>MSDSDREPVARKRRAIILIPGLKREERFVRRDILINNLETVERHPVSRVGEVVVEGEAGLRLSFEPLRSAESQGGHAESASDCLDVFEAYWADMIPEQTELPPWAKLFKGLELVGYWVFSLRTWRAFFSSLVSGSFLIAFGLIMGGLTLVVWYLLLAVLVGQAVAPGGAVPDNLQNVPLMADMIALFGQATGWLASHAWWAVLPFVLTLLQVDAIVLLARFIKDYFENQEDENGVGLRDRLRKRIATTLRAVMAADYDEVVIVAHSFGTVVATDILADWPHRADFKRLTLVSLGSPITVLRYRSSWLEAERKRMLKHEGLDRWVDFFSPSDWLCGEVTGHRGRYGEGMSRRLSFEAPWPQKLSGRTHLLYYRDPRVLECLVAPLSGLEASATAEPA</sequence>
<feature type="transmembrane region" description="Helical" evidence="1">
    <location>
        <begin position="126"/>
        <end position="144"/>
    </location>
</feature>
<name>A0A967F0L3_9PROT</name>
<keyword evidence="1" id="KW-1133">Transmembrane helix</keyword>
<dbReference type="InterPro" id="IPR029058">
    <property type="entry name" value="AB_hydrolase_fold"/>
</dbReference>
<evidence type="ECO:0008006" key="4">
    <source>
        <dbReference type="Google" id="ProtNLM"/>
    </source>
</evidence>
<dbReference type="AlphaFoldDB" id="A0A967F0L3"/>
<dbReference type="Gene3D" id="3.40.50.1820">
    <property type="entry name" value="alpha/beta hydrolase"/>
    <property type="match status" value="1"/>
</dbReference>